<dbReference type="AlphaFoldDB" id="A0A0A6P634"/>
<accession>A0A0A6P634</accession>
<keyword evidence="2" id="KW-1185">Reference proteome</keyword>
<evidence type="ECO:0000313" key="1">
    <source>
        <dbReference type="EMBL" id="KHD05887.1"/>
    </source>
</evidence>
<name>A0A0A6P634_9GAMM</name>
<gene>
    <name evidence="1" type="ORF">PN36_13765</name>
</gene>
<proteinExistence type="predicted"/>
<protein>
    <submittedName>
        <fullName evidence="1">Uncharacterized protein</fullName>
    </submittedName>
</protein>
<comment type="caution">
    <text evidence="1">The sequence shown here is derived from an EMBL/GenBank/DDBJ whole genome shotgun (WGS) entry which is preliminary data.</text>
</comment>
<dbReference type="EMBL" id="JSZA02000046">
    <property type="protein sequence ID" value="KHD05887.1"/>
    <property type="molecule type" value="Genomic_DNA"/>
</dbReference>
<sequence length="94" mass="10847">MDTINKTSLTITLNHVLPQETIGDLIKRASLQGQMFKVSITVDEPREKEVTSIHPLADYFENNHPFSGLSNKMNRVNREIRKDMSKKLFDKFAK</sequence>
<evidence type="ECO:0000313" key="2">
    <source>
        <dbReference type="Proteomes" id="UP000030428"/>
    </source>
</evidence>
<organism evidence="1 2">
    <name type="scientific">Candidatus Thiomargarita nelsonii</name>
    <dbReference type="NCBI Taxonomy" id="1003181"/>
    <lineage>
        <taxon>Bacteria</taxon>
        <taxon>Pseudomonadati</taxon>
        <taxon>Pseudomonadota</taxon>
        <taxon>Gammaproteobacteria</taxon>
        <taxon>Thiotrichales</taxon>
        <taxon>Thiotrichaceae</taxon>
        <taxon>Thiomargarita</taxon>
    </lineage>
</organism>
<dbReference type="Proteomes" id="UP000030428">
    <property type="component" value="Unassembled WGS sequence"/>
</dbReference>
<reference evidence="1 2" key="1">
    <citation type="journal article" date="2016" name="Front. Microbiol.">
        <title>Single-Cell (Meta-)Genomics of a Dimorphic Candidatus Thiomargarita nelsonii Reveals Genomic Plasticity.</title>
        <authorList>
            <person name="Flood B.E."/>
            <person name="Fliss P."/>
            <person name="Jones D.S."/>
            <person name="Dick G.J."/>
            <person name="Jain S."/>
            <person name="Kaster A.K."/>
            <person name="Winkel M."/>
            <person name="Mussmann M."/>
            <person name="Bailey J."/>
        </authorList>
    </citation>
    <scope>NUCLEOTIDE SEQUENCE [LARGE SCALE GENOMIC DNA]</scope>
    <source>
        <strain evidence="1">Hydrate Ridge</strain>
    </source>
</reference>